<accession>A0A2H0YW69</accession>
<evidence type="ECO:0000313" key="2">
    <source>
        <dbReference type="Proteomes" id="UP000231542"/>
    </source>
</evidence>
<dbReference type="Proteomes" id="UP000231542">
    <property type="component" value="Unassembled WGS sequence"/>
</dbReference>
<sequence>MFKTINETIKVTSSFFRDNVIPERFEWNGKQYTIKNSKLIHKARKGAGKMFFFDVQDDNNLFKLSFDTKSLEWELNQVFIKQ</sequence>
<evidence type="ECO:0000313" key="1">
    <source>
        <dbReference type="EMBL" id="PIS42744.1"/>
    </source>
</evidence>
<reference evidence="1 2" key="1">
    <citation type="submission" date="2017-09" db="EMBL/GenBank/DDBJ databases">
        <title>Depth-based differentiation of microbial function through sediment-hosted aquifers and enrichment of novel symbionts in the deep terrestrial subsurface.</title>
        <authorList>
            <person name="Probst A.J."/>
            <person name="Ladd B."/>
            <person name="Jarett J.K."/>
            <person name="Geller-Mcgrath D.E."/>
            <person name="Sieber C.M."/>
            <person name="Emerson J.B."/>
            <person name="Anantharaman K."/>
            <person name="Thomas B.C."/>
            <person name="Malmstrom R."/>
            <person name="Stieglmeier M."/>
            <person name="Klingl A."/>
            <person name="Woyke T."/>
            <person name="Ryan C.M."/>
            <person name="Banfield J.F."/>
        </authorList>
    </citation>
    <scope>NUCLEOTIDE SEQUENCE [LARGE SCALE GENOMIC DNA]</scope>
    <source>
        <strain evidence="1">CG08_land_8_20_14_0_20_40_16</strain>
    </source>
</reference>
<proteinExistence type="predicted"/>
<name>A0A2H0YW69_9BACT</name>
<gene>
    <name evidence="1" type="ORF">COT24_01980</name>
</gene>
<dbReference type="AlphaFoldDB" id="A0A2H0YW69"/>
<organism evidence="1 2">
    <name type="scientific">Candidatus Kerfeldbacteria bacterium CG08_land_8_20_14_0_20_40_16</name>
    <dbReference type="NCBI Taxonomy" id="2014244"/>
    <lineage>
        <taxon>Bacteria</taxon>
        <taxon>Candidatus Kerfeldiibacteriota</taxon>
    </lineage>
</organism>
<comment type="caution">
    <text evidence="1">The sequence shown here is derived from an EMBL/GenBank/DDBJ whole genome shotgun (WGS) entry which is preliminary data.</text>
</comment>
<dbReference type="EMBL" id="PEXU01000023">
    <property type="protein sequence ID" value="PIS42744.1"/>
    <property type="molecule type" value="Genomic_DNA"/>
</dbReference>
<protein>
    <submittedName>
        <fullName evidence="1">Uncharacterized protein</fullName>
    </submittedName>
</protein>